<evidence type="ECO:0000256" key="4">
    <source>
        <dbReference type="ARBA" id="ARBA00012547"/>
    </source>
</evidence>
<dbReference type="AlphaFoldDB" id="A0A3B0TWS0"/>
<dbReference type="GO" id="GO:0046872">
    <property type="term" value="F:metal ion binding"/>
    <property type="evidence" value="ECO:0007669"/>
    <property type="project" value="UniProtKB-KW"/>
</dbReference>
<dbReference type="NCBIfam" id="NF002091">
    <property type="entry name" value="PRK00924.1"/>
    <property type="match status" value="1"/>
</dbReference>
<organism evidence="8">
    <name type="scientific">hydrothermal vent metagenome</name>
    <dbReference type="NCBI Taxonomy" id="652676"/>
    <lineage>
        <taxon>unclassified sequences</taxon>
        <taxon>metagenomes</taxon>
        <taxon>ecological metagenomes</taxon>
    </lineage>
</organism>
<evidence type="ECO:0000256" key="2">
    <source>
        <dbReference type="ARBA" id="ARBA00001947"/>
    </source>
</evidence>
<protein>
    <recommendedName>
        <fullName evidence="4">5-dehydro-4-deoxy-D-glucuronate isomerase</fullName>
        <ecNumber evidence="4">5.3.1.17</ecNumber>
    </recommendedName>
</protein>
<evidence type="ECO:0000256" key="6">
    <source>
        <dbReference type="ARBA" id="ARBA00022833"/>
    </source>
</evidence>
<dbReference type="SUPFAM" id="SSF51182">
    <property type="entry name" value="RmlC-like cupins"/>
    <property type="match status" value="1"/>
</dbReference>
<evidence type="ECO:0000256" key="7">
    <source>
        <dbReference type="ARBA" id="ARBA00023235"/>
    </source>
</evidence>
<dbReference type="InterPro" id="IPR011051">
    <property type="entry name" value="RmlC_Cupin_sf"/>
</dbReference>
<dbReference type="CDD" id="cd20294">
    <property type="entry name" value="cupin_KduI_N"/>
    <property type="match status" value="1"/>
</dbReference>
<evidence type="ECO:0000256" key="5">
    <source>
        <dbReference type="ARBA" id="ARBA00022723"/>
    </source>
</evidence>
<keyword evidence="6" id="KW-0862">Zinc</keyword>
<sequence>MVIDIRQVCSPTETKSFDTGQLRANYLITDIFRAGEITMTYSHLDRTIVGGAMPGTTALKLLSNKQIGTKDFLERREIGIINVGGSGKITIENQDSDLQEYELENSDCLYIPMKAGQVQFHSIDANSPAKFYFISSPAHRAYKVQKITADDANLLELGTQADANVRVLRQYIHPEICDSCQLVMGVTMIADGSVWNTMPAHIHDRRSEVYLYFNMEENTRVFHMMGDPNETRHIVVSNEQAILSPGWSIHSGAGTGNYGFIWSMAGDNQDFTDMDFIKMEDLR</sequence>
<dbReference type="InterPro" id="IPR021120">
    <property type="entry name" value="KduI/IolB_isomerase"/>
</dbReference>
<dbReference type="CDD" id="cd20491">
    <property type="entry name" value="cupin_KduI_C"/>
    <property type="match status" value="1"/>
</dbReference>
<dbReference type="EMBL" id="UOEQ01000106">
    <property type="protein sequence ID" value="VAW16559.1"/>
    <property type="molecule type" value="Genomic_DNA"/>
</dbReference>
<comment type="catalytic activity">
    <reaction evidence="1">
        <text>5-dehydro-4-deoxy-D-glucuronate = 3-deoxy-D-glycero-2,5-hexodiulosonate</text>
        <dbReference type="Rhea" id="RHEA:23896"/>
        <dbReference type="ChEBI" id="CHEBI:17117"/>
        <dbReference type="ChEBI" id="CHEBI:29071"/>
        <dbReference type="EC" id="5.3.1.17"/>
    </reaction>
</comment>
<gene>
    <name evidence="8" type="ORF">MNBD_ALPHA11-687</name>
</gene>
<proteinExistence type="inferred from homology"/>
<name>A0A3B0TWS0_9ZZZZ</name>
<dbReference type="GO" id="GO:0042840">
    <property type="term" value="P:D-glucuronate catabolic process"/>
    <property type="evidence" value="ECO:0007669"/>
    <property type="project" value="TreeGrafter"/>
</dbReference>
<evidence type="ECO:0000256" key="1">
    <source>
        <dbReference type="ARBA" id="ARBA00000552"/>
    </source>
</evidence>
<evidence type="ECO:0000313" key="8">
    <source>
        <dbReference type="EMBL" id="VAW16559.1"/>
    </source>
</evidence>
<dbReference type="Gene3D" id="2.60.120.520">
    <property type="entry name" value="pectin degrading enzyme 5-keto 4- deoxyuronate isomerase, domain 1"/>
    <property type="match status" value="1"/>
</dbReference>
<dbReference type="PIRSF" id="PIRSF006625">
    <property type="entry name" value="KduI"/>
    <property type="match status" value="1"/>
</dbReference>
<dbReference type="InterPro" id="IPR014710">
    <property type="entry name" value="RmlC-like_jellyroll"/>
</dbReference>
<comment type="cofactor">
    <cofactor evidence="2">
        <name>Zn(2+)</name>
        <dbReference type="ChEBI" id="CHEBI:29105"/>
    </cofactor>
</comment>
<keyword evidence="7 8" id="KW-0413">Isomerase</keyword>
<dbReference type="HAMAP" id="MF_00687">
    <property type="entry name" value="KduI"/>
    <property type="match status" value="1"/>
</dbReference>
<dbReference type="GO" id="GO:0019698">
    <property type="term" value="P:D-galacturonate catabolic process"/>
    <property type="evidence" value="ECO:0007669"/>
    <property type="project" value="TreeGrafter"/>
</dbReference>
<dbReference type="GO" id="GO:0008697">
    <property type="term" value="F:4-deoxy-L-threo-5-hexosulose-uronate ketol-isomerase activity"/>
    <property type="evidence" value="ECO:0007669"/>
    <property type="project" value="UniProtKB-EC"/>
</dbReference>
<dbReference type="InterPro" id="IPR027449">
    <property type="entry name" value="KduI_N"/>
</dbReference>
<dbReference type="Gene3D" id="2.60.120.10">
    <property type="entry name" value="Jelly Rolls"/>
    <property type="match status" value="1"/>
</dbReference>
<reference evidence="8" key="1">
    <citation type="submission" date="2018-06" db="EMBL/GenBank/DDBJ databases">
        <authorList>
            <person name="Zhirakovskaya E."/>
        </authorList>
    </citation>
    <scope>NUCLEOTIDE SEQUENCE</scope>
</reference>
<accession>A0A3B0TWS0</accession>
<dbReference type="Pfam" id="PF04962">
    <property type="entry name" value="KduI"/>
    <property type="match status" value="1"/>
</dbReference>
<dbReference type="PANTHER" id="PTHR38461:SF1">
    <property type="entry name" value="4-DEOXY-L-THREO-5-HEXOSULOSE-URONATE KETOL-ISOMERASE"/>
    <property type="match status" value="1"/>
</dbReference>
<dbReference type="PANTHER" id="PTHR38461">
    <property type="entry name" value="4-DEOXY-L-THREO-5-HEXOSULOSE-URONATE KETOL-ISOMERASE"/>
    <property type="match status" value="1"/>
</dbReference>
<dbReference type="InterPro" id="IPR007045">
    <property type="entry name" value="KduI"/>
</dbReference>
<evidence type="ECO:0000256" key="3">
    <source>
        <dbReference type="ARBA" id="ARBA00008086"/>
    </source>
</evidence>
<dbReference type="GO" id="GO:0045490">
    <property type="term" value="P:pectin catabolic process"/>
    <property type="evidence" value="ECO:0007669"/>
    <property type="project" value="InterPro"/>
</dbReference>
<comment type="similarity">
    <text evidence="3">Belongs to the KduI family.</text>
</comment>
<keyword evidence="5" id="KW-0479">Metal-binding</keyword>
<dbReference type="EC" id="5.3.1.17" evidence="4"/>